<sequence>MKTIFRNSVKLVTVLLFLAGSITASAQDSGTTTKTENYDQGWRLGFGLSGGVPLSAEPYEFNVGADVRLQYDLSTKYSLTFTTGFNNFFINGDDNDLGYIPVKGGFKAFVLKDKLYLLAEVGGAFAVTNDYDESSLLLSPGIGYANKYFDASLRYEHYTDFPIVNNDGTTGKGMGMIALRLAYGFRL</sequence>
<keyword evidence="3" id="KW-1185">Reference proteome</keyword>
<organism evidence="2 3">
    <name type="scientific">Flavobacterium sangjuense</name>
    <dbReference type="NCBI Taxonomy" id="2518177"/>
    <lineage>
        <taxon>Bacteria</taxon>
        <taxon>Pseudomonadati</taxon>
        <taxon>Bacteroidota</taxon>
        <taxon>Flavobacteriia</taxon>
        <taxon>Flavobacteriales</taxon>
        <taxon>Flavobacteriaceae</taxon>
        <taxon>Flavobacterium</taxon>
    </lineage>
</organism>
<accession>A0A4V1CC61</accession>
<dbReference type="AlphaFoldDB" id="A0A4V1CC61"/>
<dbReference type="OrthoDB" id="791021at2"/>
<reference evidence="2 3" key="1">
    <citation type="submission" date="2019-04" db="EMBL/GenBank/DDBJ databases">
        <title>Flavobacterium sp. GS03.</title>
        <authorList>
            <person name="Kim H."/>
        </authorList>
    </citation>
    <scope>NUCLEOTIDE SEQUENCE [LARGE SCALE GENOMIC DNA]</scope>
    <source>
        <strain evidence="2 3">GS03</strain>
    </source>
</reference>
<feature type="signal peptide" evidence="1">
    <location>
        <begin position="1"/>
        <end position="26"/>
    </location>
</feature>
<dbReference type="EMBL" id="CP038810">
    <property type="protein sequence ID" value="QBZ98364.1"/>
    <property type="molecule type" value="Genomic_DNA"/>
</dbReference>
<gene>
    <name evidence="2" type="ORF">GS03_01869</name>
</gene>
<proteinExistence type="predicted"/>
<dbReference type="RefSeq" id="WP_136152266.1">
    <property type="nucleotide sequence ID" value="NZ_CP038810.1"/>
</dbReference>
<protein>
    <recommendedName>
        <fullName evidence="4">Outer membrane protein beta-barrel domain-containing protein</fullName>
    </recommendedName>
</protein>
<evidence type="ECO:0000313" key="3">
    <source>
        <dbReference type="Proteomes" id="UP000296862"/>
    </source>
</evidence>
<keyword evidence="1" id="KW-0732">Signal</keyword>
<evidence type="ECO:0000256" key="1">
    <source>
        <dbReference type="SAM" id="SignalP"/>
    </source>
</evidence>
<dbReference type="KEGG" id="fsn:GS03_01869"/>
<evidence type="ECO:0000313" key="2">
    <source>
        <dbReference type="EMBL" id="QBZ98364.1"/>
    </source>
</evidence>
<name>A0A4V1CC61_9FLAO</name>
<feature type="chain" id="PRO_5020414895" description="Outer membrane protein beta-barrel domain-containing protein" evidence="1">
    <location>
        <begin position="27"/>
        <end position="187"/>
    </location>
</feature>
<dbReference type="Proteomes" id="UP000296862">
    <property type="component" value="Chromosome"/>
</dbReference>
<evidence type="ECO:0008006" key="4">
    <source>
        <dbReference type="Google" id="ProtNLM"/>
    </source>
</evidence>